<keyword evidence="2" id="KW-0539">Nucleus</keyword>
<feature type="compositionally biased region" description="Basic and acidic residues" evidence="3">
    <location>
        <begin position="193"/>
        <end position="203"/>
    </location>
</feature>
<evidence type="ECO:0000256" key="1">
    <source>
        <dbReference type="ARBA" id="ARBA00022723"/>
    </source>
</evidence>
<dbReference type="OrthoDB" id="434771at2759"/>
<dbReference type="PANTHER" id="PTHR46910">
    <property type="entry name" value="TRANSCRIPTION FACTOR PDR1"/>
    <property type="match status" value="1"/>
</dbReference>
<dbReference type="CDD" id="cd12148">
    <property type="entry name" value="fungal_TF_MHR"/>
    <property type="match status" value="1"/>
</dbReference>
<keyword evidence="1" id="KW-0479">Metal-binding</keyword>
<evidence type="ECO:0000313" key="5">
    <source>
        <dbReference type="EMBL" id="RSH91751.1"/>
    </source>
</evidence>
<dbReference type="InterPro" id="IPR036864">
    <property type="entry name" value="Zn2-C6_fun-type_DNA-bd_sf"/>
</dbReference>
<accession>A0A427YL37</accession>
<dbReference type="InterPro" id="IPR007219">
    <property type="entry name" value="XnlR_reg_dom"/>
</dbReference>
<dbReference type="Gene3D" id="4.10.240.10">
    <property type="entry name" value="Zn(2)-C6 fungal-type DNA-binding domain"/>
    <property type="match status" value="1"/>
</dbReference>
<feature type="compositionally biased region" description="Polar residues" evidence="3">
    <location>
        <begin position="1"/>
        <end position="14"/>
    </location>
</feature>
<dbReference type="PROSITE" id="PS50048">
    <property type="entry name" value="ZN2_CY6_FUNGAL_2"/>
    <property type="match status" value="1"/>
</dbReference>
<reference evidence="5 6" key="1">
    <citation type="submission" date="2018-11" db="EMBL/GenBank/DDBJ databases">
        <title>Genome sequence of Saitozyma podzolica DSM 27192.</title>
        <authorList>
            <person name="Aliyu H."/>
            <person name="Gorte O."/>
            <person name="Ochsenreither K."/>
        </authorList>
    </citation>
    <scope>NUCLEOTIDE SEQUENCE [LARGE SCALE GENOMIC DNA]</scope>
    <source>
        <strain evidence="5 6">DSM 27192</strain>
    </source>
</reference>
<dbReference type="SUPFAM" id="SSF57701">
    <property type="entry name" value="Zn2/Cys6 DNA-binding domain"/>
    <property type="match status" value="1"/>
</dbReference>
<dbReference type="GO" id="GO:0006351">
    <property type="term" value="P:DNA-templated transcription"/>
    <property type="evidence" value="ECO:0007669"/>
    <property type="project" value="InterPro"/>
</dbReference>
<evidence type="ECO:0000256" key="2">
    <source>
        <dbReference type="ARBA" id="ARBA00023242"/>
    </source>
</evidence>
<gene>
    <name evidence="5" type="ORF">EHS25_009120</name>
</gene>
<organism evidence="5 6">
    <name type="scientific">Saitozyma podzolica</name>
    <dbReference type="NCBI Taxonomy" id="1890683"/>
    <lineage>
        <taxon>Eukaryota</taxon>
        <taxon>Fungi</taxon>
        <taxon>Dikarya</taxon>
        <taxon>Basidiomycota</taxon>
        <taxon>Agaricomycotina</taxon>
        <taxon>Tremellomycetes</taxon>
        <taxon>Tremellales</taxon>
        <taxon>Trimorphomycetaceae</taxon>
        <taxon>Saitozyma</taxon>
    </lineage>
</organism>
<dbReference type="Pfam" id="PF04082">
    <property type="entry name" value="Fungal_trans"/>
    <property type="match status" value="1"/>
</dbReference>
<dbReference type="STRING" id="1890683.A0A427YL37"/>
<feature type="region of interest" description="Disordered" evidence="3">
    <location>
        <begin position="177"/>
        <end position="231"/>
    </location>
</feature>
<protein>
    <recommendedName>
        <fullName evidence="4">Zn(2)-C6 fungal-type domain-containing protein</fullName>
    </recommendedName>
</protein>
<dbReference type="SMART" id="SM00066">
    <property type="entry name" value="GAL4"/>
    <property type="match status" value="1"/>
</dbReference>
<feature type="compositionally biased region" description="Polar residues" evidence="3">
    <location>
        <begin position="786"/>
        <end position="818"/>
    </location>
</feature>
<feature type="compositionally biased region" description="Gly residues" evidence="3">
    <location>
        <begin position="982"/>
        <end position="1004"/>
    </location>
</feature>
<proteinExistence type="predicted"/>
<dbReference type="Proteomes" id="UP000279259">
    <property type="component" value="Unassembled WGS sequence"/>
</dbReference>
<dbReference type="AlphaFoldDB" id="A0A427YL37"/>
<dbReference type="GO" id="GO:0000981">
    <property type="term" value="F:DNA-binding transcription factor activity, RNA polymerase II-specific"/>
    <property type="evidence" value="ECO:0007669"/>
    <property type="project" value="InterPro"/>
</dbReference>
<dbReference type="GO" id="GO:0008270">
    <property type="term" value="F:zinc ion binding"/>
    <property type="evidence" value="ECO:0007669"/>
    <property type="project" value="InterPro"/>
</dbReference>
<dbReference type="GO" id="GO:0003677">
    <property type="term" value="F:DNA binding"/>
    <property type="evidence" value="ECO:0007669"/>
    <property type="project" value="InterPro"/>
</dbReference>
<keyword evidence="6" id="KW-1185">Reference proteome</keyword>
<feature type="region of interest" description="Disordered" evidence="3">
    <location>
        <begin position="922"/>
        <end position="1004"/>
    </location>
</feature>
<feature type="region of interest" description="Disordered" evidence="3">
    <location>
        <begin position="1"/>
        <end position="71"/>
    </location>
</feature>
<evidence type="ECO:0000256" key="3">
    <source>
        <dbReference type="SAM" id="MobiDB-lite"/>
    </source>
</evidence>
<dbReference type="EMBL" id="RSCD01000007">
    <property type="protein sequence ID" value="RSH91751.1"/>
    <property type="molecule type" value="Genomic_DNA"/>
</dbReference>
<dbReference type="PANTHER" id="PTHR46910:SF1">
    <property type="entry name" value="MISCELLANEOUS ZN(II)2CYS6 TRANSCRIPTION FACTOR (EUROFUNG)-RELATED"/>
    <property type="match status" value="1"/>
</dbReference>
<evidence type="ECO:0000313" key="6">
    <source>
        <dbReference type="Proteomes" id="UP000279259"/>
    </source>
</evidence>
<feature type="domain" description="Zn(2)-C6 fungal-type" evidence="4">
    <location>
        <begin position="79"/>
        <end position="122"/>
    </location>
</feature>
<dbReference type="SMART" id="SM00906">
    <property type="entry name" value="Fungal_trans"/>
    <property type="match status" value="1"/>
</dbReference>
<feature type="compositionally biased region" description="Low complexity" evidence="3">
    <location>
        <begin position="34"/>
        <end position="47"/>
    </location>
</feature>
<feature type="compositionally biased region" description="Polar residues" evidence="3">
    <location>
        <begin position="942"/>
        <end position="965"/>
    </location>
</feature>
<sequence length="1044" mass="111931">MNTAFDVARSSSHQPGLASPQRPSQNKKPKLPRPSSSSASQSQSHSIHPPPANREPLGSTSPPPADSAPDLSKVRAYAACRNCRVKKIKCLPTPSAQPSSIDSPQPPGPCQQCTSAGVECTYPPTRDRAAYSRQYVQNLEARVQALEMVNSRLMPLLEAFERGGEDTGLAEVKALPVNGHGGGPVSSIGGRQSLHESPTKLEQVDNAATGIPIGRGLDGESDSDDLDRSDLSDVGQITQDERGNYRWIGPSNTLSLLDNFSSRHPEVANGADTNIVVLDTPNRSEAPSRNSNPYFGPVAGAGVVKALPTVDEVSYPSREAAEEMVNAFFSEVHPCLPTLIEHDFRTKFKELMDRKAKGEIFISVVFAVFALGERVVVTTRAWQREREKLDKQDKEGKPATETETVLPGEAEAGVIWYERAQILHYTTLKDVNIHQVQCLTLLAAFQASVNAVPMSWLLAGQALRVAQDLGLHRSTARLKLPFAEKQLRARCWWAIYGLERMVSISLGRPLGVDDLDIDVAYPANVDDAGLLRIEKEDIDVTHPETLEEPQGSVMSGFVALTKLCKIAGKVAHLLYRPHNGKSVADASWATSQQNNINRLDKHLRDWLATEVPAKYKDPSADRMIQLLSAVLSNSYLAVRITLHRNFLPPSPDFLRPQPLPSSLSLSHCVDSARSVLHIAAQSRVLVPPSHHLALFCQHLWSSAVILLLCEVQARDQNVANAVDSQIEACRRSLQALEPVWPGCRKLKELLNDAESRAKEMVVATEAARVSKKRKMVGDVSPKKQSKGSSVSLDRPNLSQRSSRDSSAFHNTPTDSTDGLIQIKRPRVGASGYETSDTRTFVQDEDLTSANAKFGAGTPGLATIPGAFTLPQQAVTEQPQTVAPFDLFDVGGMTFDGLEMLQGFTGDVASLWTALAAEQWLNTSPAPTGGGTTGVGPVPGFSYSGQNTPNSNAGSGSGGQPTTNPSPGAWQFTGAAASTGTATGNGNGNGTTGTGTGTGTATGNGVSGLSPVNGLSGGFDLNDFWSQVNGGSFDWQADPAVPFNI</sequence>
<dbReference type="InterPro" id="IPR001138">
    <property type="entry name" value="Zn2Cys6_DnaBD"/>
</dbReference>
<feature type="compositionally biased region" description="Low complexity" evidence="3">
    <location>
        <begin position="972"/>
        <end position="981"/>
    </location>
</feature>
<dbReference type="CDD" id="cd00067">
    <property type="entry name" value="GAL4"/>
    <property type="match status" value="1"/>
</dbReference>
<evidence type="ECO:0000259" key="4">
    <source>
        <dbReference type="PROSITE" id="PS50048"/>
    </source>
</evidence>
<dbReference type="InterPro" id="IPR050987">
    <property type="entry name" value="AtrR-like"/>
</dbReference>
<comment type="caution">
    <text evidence="5">The sequence shown here is derived from an EMBL/GenBank/DDBJ whole genome shotgun (WGS) entry which is preliminary data.</text>
</comment>
<name>A0A427YL37_9TREE</name>
<feature type="region of interest" description="Disordered" evidence="3">
    <location>
        <begin position="772"/>
        <end position="818"/>
    </location>
</feature>